<reference evidence="1 2" key="1">
    <citation type="submission" date="2024-05" db="EMBL/GenBank/DDBJ databases">
        <title>Genome sequencing and assembly of Indian major carp, Cirrhinus mrigala (Hamilton, 1822).</title>
        <authorList>
            <person name="Mohindra V."/>
            <person name="Chowdhury L.M."/>
            <person name="Lal K."/>
            <person name="Jena J.K."/>
        </authorList>
    </citation>
    <scope>NUCLEOTIDE SEQUENCE [LARGE SCALE GENOMIC DNA]</scope>
    <source>
        <strain evidence="1">CM1030</strain>
        <tissue evidence="1">Blood</tissue>
    </source>
</reference>
<proteinExistence type="predicted"/>
<dbReference type="EMBL" id="JAMKFB020000016">
    <property type="protein sequence ID" value="KAL0172513.1"/>
    <property type="molecule type" value="Genomic_DNA"/>
</dbReference>
<keyword evidence="2" id="KW-1185">Reference proteome</keyword>
<protein>
    <submittedName>
        <fullName evidence="1">Uncharacterized protein</fullName>
    </submittedName>
</protein>
<accession>A0ABD0PEL2</accession>
<sequence length="81" mass="8742">WSPDHYHHDYLSDPAQPVPLTLRDGICGSCWATHPCTRENPVHTIPAGLQDTAWGSPSSLGGLLATVFICHEALQPAQARA</sequence>
<feature type="non-terminal residue" evidence="1">
    <location>
        <position position="81"/>
    </location>
</feature>
<evidence type="ECO:0000313" key="1">
    <source>
        <dbReference type="EMBL" id="KAL0172513.1"/>
    </source>
</evidence>
<dbReference type="Proteomes" id="UP001529510">
    <property type="component" value="Unassembled WGS sequence"/>
</dbReference>
<evidence type="ECO:0000313" key="2">
    <source>
        <dbReference type="Proteomes" id="UP001529510"/>
    </source>
</evidence>
<name>A0ABD0PEL2_CIRMR</name>
<comment type="caution">
    <text evidence="1">The sequence shown here is derived from an EMBL/GenBank/DDBJ whole genome shotgun (WGS) entry which is preliminary data.</text>
</comment>
<organism evidence="1 2">
    <name type="scientific">Cirrhinus mrigala</name>
    <name type="common">Mrigala</name>
    <dbReference type="NCBI Taxonomy" id="683832"/>
    <lineage>
        <taxon>Eukaryota</taxon>
        <taxon>Metazoa</taxon>
        <taxon>Chordata</taxon>
        <taxon>Craniata</taxon>
        <taxon>Vertebrata</taxon>
        <taxon>Euteleostomi</taxon>
        <taxon>Actinopterygii</taxon>
        <taxon>Neopterygii</taxon>
        <taxon>Teleostei</taxon>
        <taxon>Ostariophysi</taxon>
        <taxon>Cypriniformes</taxon>
        <taxon>Cyprinidae</taxon>
        <taxon>Labeoninae</taxon>
        <taxon>Labeonini</taxon>
        <taxon>Cirrhinus</taxon>
    </lineage>
</organism>
<feature type="non-terminal residue" evidence="1">
    <location>
        <position position="1"/>
    </location>
</feature>
<dbReference type="AlphaFoldDB" id="A0ABD0PEL2"/>
<gene>
    <name evidence="1" type="ORF">M9458_032824</name>
</gene>